<dbReference type="STRING" id="283909.R7UWM4"/>
<evidence type="ECO:0000256" key="10">
    <source>
        <dbReference type="SAM" id="Phobius"/>
    </source>
</evidence>
<evidence type="ECO:0000313" key="12">
    <source>
        <dbReference type="EnsemblMetazoa" id="CapteP181814"/>
    </source>
</evidence>
<keyword evidence="13" id="KW-1185">Reference proteome</keyword>
<gene>
    <name evidence="11" type="ORF">CAPTEDRAFT_181814</name>
</gene>
<dbReference type="EMBL" id="AMQN01001065">
    <property type="status" value="NOT_ANNOTATED_CDS"/>
    <property type="molecule type" value="Genomic_DNA"/>
</dbReference>
<dbReference type="EMBL" id="KB299137">
    <property type="protein sequence ID" value="ELU08342.1"/>
    <property type="molecule type" value="Genomic_DNA"/>
</dbReference>
<evidence type="ECO:0000313" key="11">
    <source>
        <dbReference type="EMBL" id="ELU08342.1"/>
    </source>
</evidence>
<proteinExistence type="inferred from homology"/>
<protein>
    <recommendedName>
        <fullName evidence="14">ATP synthase subunit f, mitochondrial</fullName>
    </recommendedName>
</protein>
<reference evidence="11 13" key="2">
    <citation type="journal article" date="2013" name="Nature">
        <title>Insights into bilaterian evolution from three spiralian genomes.</title>
        <authorList>
            <person name="Simakov O."/>
            <person name="Marletaz F."/>
            <person name="Cho S.J."/>
            <person name="Edsinger-Gonzales E."/>
            <person name="Havlak P."/>
            <person name="Hellsten U."/>
            <person name="Kuo D.H."/>
            <person name="Larsson T."/>
            <person name="Lv J."/>
            <person name="Arendt D."/>
            <person name="Savage R."/>
            <person name="Osoegawa K."/>
            <person name="de Jong P."/>
            <person name="Grimwood J."/>
            <person name="Chapman J.A."/>
            <person name="Shapiro H."/>
            <person name="Aerts A."/>
            <person name="Otillar R.P."/>
            <person name="Terry A.Y."/>
            <person name="Boore J.L."/>
            <person name="Grigoriev I.V."/>
            <person name="Lindberg D.R."/>
            <person name="Seaver E.C."/>
            <person name="Weisblat D.A."/>
            <person name="Putnam N.H."/>
            <person name="Rokhsar D.S."/>
        </authorList>
    </citation>
    <scope>NUCLEOTIDE SEQUENCE</scope>
    <source>
        <strain evidence="11 13">I ESC-2004</strain>
    </source>
</reference>
<keyword evidence="10" id="KW-1133">Transmembrane helix</keyword>
<comment type="subcellular location">
    <subcellularLocation>
        <location evidence="1">Mitochondrion membrane</location>
    </subcellularLocation>
</comment>
<reference evidence="13" key="1">
    <citation type="submission" date="2012-12" db="EMBL/GenBank/DDBJ databases">
        <authorList>
            <person name="Hellsten U."/>
            <person name="Grimwood J."/>
            <person name="Chapman J.A."/>
            <person name="Shapiro H."/>
            <person name="Aerts A."/>
            <person name="Otillar R.P."/>
            <person name="Terry A.Y."/>
            <person name="Boore J.L."/>
            <person name="Simakov O."/>
            <person name="Marletaz F."/>
            <person name="Cho S.-J."/>
            <person name="Edsinger-Gonzales E."/>
            <person name="Havlak P."/>
            <person name="Kuo D.-H."/>
            <person name="Larsson T."/>
            <person name="Lv J."/>
            <person name="Arendt D."/>
            <person name="Savage R."/>
            <person name="Osoegawa K."/>
            <person name="de Jong P."/>
            <person name="Lindberg D.R."/>
            <person name="Seaver E.C."/>
            <person name="Weisblat D.A."/>
            <person name="Putnam N.H."/>
            <person name="Grigoriev I.V."/>
            <person name="Rokhsar D.S."/>
        </authorList>
    </citation>
    <scope>NUCLEOTIDE SEQUENCE</scope>
    <source>
        <strain evidence="13">I ESC-2004</strain>
    </source>
</reference>
<dbReference type="PANTHER" id="PTHR13080">
    <property type="entry name" value="ATP SYNTHASE F CHAIN, MITOCHONDRIAL-RELATED"/>
    <property type="match status" value="1"/>
</dbReference>
<dbReference type="Proteomes" id="UP000014760">
    <property type="component" value="Unassembled WGS sequence"/>
</dbReference>
<evidence type="ECO:0000256" key="8">
    <source>
        <dbReference type="ARBA" id="ARBA00023136"/>
    </source>
</evidence>
<evidence type="ECO:0000256" key="5">
    <source>
        <dbReference type="ARBA" id="ARBA00022781"/>
    </source>
</evidence>
<evidence type="ECO:0000256" key="4">
    <source>
        <dbReference type="ARBA" id="ARBA00022547"/>
    </source>
</evidence>
<dbReference type="EnsemblMetazoa" id="CapteT181814">
    <property type="protein sequence ID" value="CapteP181814"/>
    <property type="gene ID" value="CapteG181814"/>
</dbReference>
<accession>R7UWM4</accession>
<keyword evidence="5" id="KW-0375">Hydrogen ion transport</keyword>
<evidence type="ECO:0008006" key="14">
    <source>
        <dbReference type="Google" id="ProtNLM"/>
    </source>
</evidence>
<keyword evidence="7" id="KW-0496">Mitochondrion</keyword>
<keyword evidence="3" id="KW-0813">Transport</keyword>
<dbReference type="Pfam" id="PF10206">
    <property type="entry name" value="WRW"/>
    <property type="match status" value="1"/>
</dbReference>
<reference evidence="12" key="3">
    <citation type="submission" date="2015-06" db="UniProtKB">
        <authorList>
            <consortium name="EnsemblMetazoa"/>
        </authorList>
    </citation>
    <scope>IDENTIFICATION</scope>
</reference>
<dbReference type="FunCoup" id="R7UWM4">
    <property type="interactions" value="525"/>
</dbReference>
<dbReference type="GO" id="GO:0045259">
    <property type="term" value="C:proton-transporting ATP synthase complex"/>
    <property type="evidence" value="ECO:0007669"/>
    <property type="project" value="UniProtKB-KW"/>
</dbReference>
<dbReference type="OrthoDB" id="8921675at2759"/>
<keyword evidence="9" id="KW-0066">ATP synthesis</keyword>
<sequence length="121" mass="14188">MSKGPKFFGNHMNLGLGNFPAEYNPKVHGPYYPWKWYGAPDKAFRDVKVGELAQWLGRRNYHPFALTRAFGRGLAKWRYNWLSAKQPSMAGFLQVVIGFCVFSYAQFLPETRKSHRHYKYH</sequence>
<keyword evidence="4" id="KW-0138">CF(0)</keyword>
<comment type="similarity">
    <text evidence="2">Belongs to the ATPase F chain family.</text>
</comment>
<dbReference type="InterPro" id="IPR019344">
    <property type="entry name" value="F1F0-ATPsyn_F_prd"/>
</dbReference>
<dbReference type="HOGENOM" id="CLU_156759_0_0_1"/>
<organism evidence="11">
    <name type="scientific">Capitella teleta</name>
    <name type="common">Polychaete worm</name>
    <dbReference type="NCBI Taxonomy" id="283909"/>
    <lineage>
        <taxon>Eukaryota</taxon>
        <taxon>Metazoa</taxon>
        <taxon>Spiralia</taxon>
        <taxon>Lophotrochozoa</taxon>
        <taxon>Annelida</taxon>
        <taxon>Polychaeta</taxon>
        <taxon>Sedentaria</taxon>
        <taxon>Scolecida</taxon>
        <taxon>Capitellidae</taxon>
        <taxon>Capitella</taxon>
    </lineage>
</organism>
<feature type="transmembrane region" description="Helical" evidence="10">
    <location>
        <begin position="89"/>
        <end position="109"/>
    </location>
</feature>
<dbReference type="GO" id="GO:0046933">
    <property type="term" value="F:proton-transporting ATP synthase activity, rotational mechanism"/>
    <property type="evidence" value="ECO:0007669"/>
    <property type="project" value="TreeGrafter"/>
</dbReference>
<evidence type="ECO:0000313" key="13">
    <source>
        <dbReference type="Proteomes" id="UP000014760"/>
    </source>
</evidence>
<evidence type="ECO:0000256" key="6">
    <source>
        <dbReference type="ARBA" id="ARBA00023065"/>
    </source>
</evidence>
<dbReference type="GO" id="GO:0031966">
    <property type="term" value="C:mitochondrial membrane"/>
    <property type="evidence" value="ECO:0007669"/>
    <property type="project" value="UniProtKB-SubCell"/>
</dbReference>
<name>R7UWM4_CAPTE</name>
<keyword evidence="8 10" id="KW-0472">Membrane</keyword>
<evidence type="ECO:0000256" key="2">
    <source>
        <dbReference type="ARBA" id="ARBA00005895"/>
    </source>
</evidence>
<dbReference type="GO" id="GO:0042776">
    <property type="term" value="P:proton motive force-driven mitochondrial ATP synthesis"/>
    <property type="evidence" value="ECO:0007669"/>
    <property type="project" value="TreeGrafter"/>
</dbReference>
<evidence type="ECO:0000256" key="1">
    <source>
        <dbReference type="ARBA" id="ARBA00004325"/>
    </source>
</evidence>
<dbReference type="AlphaFoldDB" id="R7UWM4"/>
<dbReference type="PANTHER" id="PTHR13080:SF20">
    <property type="entry name" value="ATP SYNTHASE SUBUNIT F, MITOCHONDRIAL-RELATED"/>
    <property type="match status" value="1"/>
</dbReference>
<evidence type="ECO:0000256" key="9">
    <source>
        <dbReference type="ARBA" id="ARBA00023310"/>
    </source>
</evidence>
<evidence type="ECO:0000256" key="7">
    <source>
        <dbReference type="ARBA" id="ARBA00023128"/>
    </source>
</evidence>
<keyword evidence="10" id="KW-0812">Transmembrane</keyword>
<dbReference type="OMA" id="HKYVQPK"/>
<evidence type="ECO:0000256" key="3">
    <source>
        <dbReference type="ARBA" id="ARBA00022448"/>
    </source>
</evidence>
<keyword evidence="6" id="KW-0406">Ion transport</keyword>